<evidence type="ECO:0000313" key="2">
    <source>
        <dbReference type="EMBL" id="PUU73430.1"/>
    </source>
</evidence>
<dbReference type="Proteomes" id="UP000244722">
    <property type="component" value="Unassembled WGS sequence"/>
</dbReference>
<feature type="coiled-coil region" evidence="1">
    <location>
        <begin position="79"/>
        <end position="106"/>
    </location>
</feature>
<gene>
    <name evidence="2" type="ORF">B9Z19DRAFT_1068999</name>
</gene>
<comment type="caution">
    <text evidence="2">The sequence shown here is derived from an EMBL/GenBank/DDBJ whole genome shotgun (WGS) entry which is preliminary data.</text>
</comment>
<reference evidence="2 3" key="1">
    <citation type="submission" date="2017-04" db="EMBL/GenBank/DDBJ databases">
        <title>Draft genome sequence of Tuber borchii Vittad., a whitish edible truffle.</title>
        <authorList>
            <consortium name="DOE Joint Genome Institute"/>
            <person name="Murat C."/>
            <person name="Kuo A."/>
            <person name="Barry K.W."/>
            <person name="Clum A."/>
            <person name="Dockter R.B."/>
            <person name="Fauchery L."/>
            <person name="Iotti M."/>
            <person name="Kohler A."/>
            <person name="Labutti K."/>
            <person name="Lindquist E.A."/>
            <person name="Lipzen A."/>
            <person name="Ohm R.A."/>
            <person name="Wang M."/>
            <person name="Grigoriev I.V."/>
            <person name="Zambonelli A."/>
            <person name="Martin F.M."/>
        </authorList>
    </citation>
    <scope>NUCLEOTIDE SEQUENCE [LARGE SCALE GENOMIC DNA]</scope>
    <source>
        <strain evidence="2 3">Tbo3840</strain>
    </source>
</reference>
<evidence type="ECO:0000256" key="1">
    <source>
        <dbReference type="SAM" id="Coils"/>
    </source>
</evidence>
<keyword evidence="1" id="KW-0175">Coiled coil</keyword>
<keyword evidence="3" id="KW-1185">Reference proteome</keyword>
<dbReference type="AlphaFoldDB" id="A0A2T6ZD60"/>
<evidence type="ECO:0000313" key="3">
    <source>
        <dbReference type="Proteomes" id="UP000244722"/>
    </source>
</evidence>
<protein>
    <submittedName>
        <fullName evidence="2">Uncharacterized protein</fullName>
    </submittedName>
</protein>
<dbReference type="EMBL" id="NESQ01000377">
    <property type="protein sequence ID" value="PUU73430.1"/>
    <property type="molecule type" value="Genomic_DNA"/>
</dbReference>
<sequence length="231" mass="25641">MLRLSKALPIFISKPRMTAFHSGTHHGKKDGFPKPTSVEGEALTNLQAWQQYALNQQALSGEQLDKLTKALRDHQAAFLEHHDKKEQQLQQEIAGLNKTLMAEKIRHLNRIEMLNLRGALEWIVQESQEQQKGVPSKKGTPGKQAALAAIAKSEEFTAILEKEAQDRGLKPEKVRGALAPLYSKLSGYAHGVDQPVVVKTRNLGPDERAALCGGGPVESKEHRHTMNTILR</sequence>
<accession>A0A2T6ZD60</accession>
<proteinExistence type="predicted"/>
<name>A0A2T6ZD60_TUBBO</name>
<organism evidence="2 3">
    <name type="scientific">Tuber borchii</name>
    <name type="common">White truffle</name>
    <dbReference type="NCBI Taxonomy" id="42251"/>
    <lineage>
        <taxon>Eukaryota</taxon>
        <taxon>Fungi</taxon>
        <taxon>Dikarya</taxon>
        <taxon>Ascomycota</taxon>
        <taxon>Pezizomycotina</taxon>
        <taxon>Pezizomycetes</taxon>
        <taxon>Pezizales</taxon>
        <taxon>Tuberaceae</taxon>
        <taxon>Tuber</taxon>
    </lineage>
</organism>